<dbReference type="Gene3D" id="3.40.50.150">
    <property type="entry name" value="Vaccinia Virus protein VP39"/>
    <property type="match status" value="1"/>
</dbReference>
<organism evidence="1">
    <name type="scientific">Kuenenia stuttgartiensis</name>
    <dbReference type="NCBI Taxonomy" id="174633"/>
    <lineage>
        <taxon>Bacteria</taxon>
        <taxon>Pseudomonadati</taxon>
        <taxon>Planctomycetota</taxon>
        <taxon>Candidatus Brocadiia</taxon>
        <taxon>Candidatus Brocadiales</taxon>
        <taxon>Candidatus Brocadiaceae</taxon>
        <taxon>Candidatus Kuenenia</taxon>
    </lineage>
</organism>
<evidence type="ECO:0000313" key="2">
    <source>
        <dbReference type="EMBL" id="QII12849.1"/>
    </source>
</evidence>
<dbReference type="RefSeq" id="WP_164995224.1">
    <property type="nucleotide sequence ID" value="NZ_CP049055.1"/>
</dbReference>
<dbReference type="SUPFAM" id="SSF110849">
    <property type="entry name" value="ParB/Sulfiredoxin"/>
    <property type="match status" value="1"/>
</dbReference>
<reference evidence="1" key="2">
    <citation type="submission" date="2006-01" db="EMBL/GenBank/DDBJ databases">
        <authorList>
            <person name="Genoscope"/>
        </authorList>
    </citation>
    <scope>NUCLEOTIDE SEQUENCE</scope>
</reference>
<dbReference type="EMBL" id="CT573071">
    <property type="protein sequence ID" value="CAJ73346.1"/>
    <property type="molecule type" value="Genomic_DNA"/>
</dbReference>
<accession>Q1Q6Z4</accession>
<evidence type="ECO:0000313" key="3">
    <source>
        <dbReference type="Proteomes" id="UP000501926"/>
    </source>
</evidence>
<name>Q1Q6Z4_KUEST</name>
<dbReference type="Proteomes" id="UP000501926">
    <property type="component" value="Chromosome"/>
</dbReference>
<dbReference type="SUPFAM" id="SSF53335">
    <property type="entry name" value="S-adenosyl-L-methionine-dependent methyltransferases"/>
    <property type="match status" value="1"/>
</dbReference>
<evidence type="ECO:0000313" key="1">
    <source>
        <dbReference type="EMBL" id="CAJ73346.1"/>
    </source>
</evidence>
<reference evidence="2 3" key="3">
    <citation type="submission" date="2020-02" db="EMBL/GenBank/DDBJ databases">
        <title>Newly sequenced genome of strain CSTR1 showed variability in Candidatus Kuenenia stuttgartiensis genomes.</title>
        <authorList>
            <person name="Ding C."/>
            <person name="Adrian L."/>
        </authorList>
    </citation>
    <scope>NUCLEOTIDE SEQUENCE [LARGE SCALE GENOMIC DNA]</scope>
    <source>
        <strain evidence="2 3">CSTR1</strain>
    </source>
</reference>
<protein>
    <submittedName>
        <fullName evidence="1">Uncharacterized protein</fullName>
    </submittedName>
</protein>
<sequence>MVLDKQFLRKIGIYPAIKYLCHLLGIRYSRHIKYVPLNRLLCGGEQGLSAAQYARHTGNLLFPSTPFCRSPYVQFLEQYLEIGDEIFRPEVFQKTAYFANAVECIDLAGSYFSCYREEQVEQIARRFIAQFNNDPTQGDISNLQPHFPSLGTPAHVRSIEYSDCYEVVDGNHRLAIAFVRGETTYPVYVVLPPSITPLQQPLLDYALICGRRELYQPITSPELEKWVLIRRCIDRFDKIKRFLEEHDLMPPRCTTYLDIACSYGWFVQALGGLGFDAYGVERDWAGVDIGRLVYGLKPHQVTRSDAVRFLKSNTRSYDVTSCFSLLHHFVLGRASISAEEMLRLCDRATGTVMFFDMGQCHEEWFHDTLAGWDADYIEQWLRTNSDFKKIYRLGKDCDNIQPFEKNYGRTLFACMR</sequence>
<dbReference type="EMBL" id="CP049055">
    <property type="protein sequence ID" value="QII12849.1"/>
    <property type="molecule type" value="Genomic_DNA"/>
</dbReference>
<dbReference type="InterPro" id="IPR036086">
    <property type="entry name" value="ParB/Sulfiredoxin_sf"/>
</dbReference>
<gene>
    <name evidence="2" type="ORF">KsCSTR_34700</name>
    <name evidence="1" type="ORF">kuste2598</name>
</gene>
<dbReference type="InterPro" id="IPR029063">
    <property type="entry name" value="SAM-dependent_MTases_sf"/>
</dbReference>
<dbReference type="AlphaFoldDB" id="Q1Q6Z4"/>
<reference evidence="1" key="1">
    <citation type="journal article" date="2006" name="Nature">
        <title>Deciphering the evolution and metabolism of an anammox bacterium from a community genome.</title>
        <authorList>
            <person name="Strous M."/>
            <person name="Pelletier E."/>
            <person name="Mangenot S."/>
            <person name="Rattei T."/>
            <person name="Lehner A."/>
            <person name="Taylor M.W."/>
            <person name="Horn M."/>
            <person name="Daims H."/>
            <person name="Bartol-Mavel D."/>
            <person name="Wincker P."/>
            <person name="Barbe V."/>
            <person name="Fonknechten N."/>
            <person name="Vallenet D."/>
            <person name="Segurens B."/>
            <person name="Schenowitz-Truong C."/>
            <person name="Medigue C."/>
            <person name="Collingro A."/>
            <person name="Snel B."/>
            <person name="Dutilh B.E."/>
            <person name="OpDenCamp H.J.M."/>
            <person name="vanDerDrift C."/>
            <person name="Cirpus I."/>
            <person name="vanDePas-Schoonen K.T."/>
            <person name="Harhangi H.R."/>
            <person name="vanNiftrik L."/>
            <person name="Schmid M."/>
            <person name="Keltjens J."/>
            <person name="vanDeVossenberg J."/>
            <person name="Kartal B."/>
            <person name="Meier H."/>
            <person name="Frishman D."/>
            <person name="Huynen M.A."/>
            <person name="Mewes H."/>
            <person name="Weissenbach J."/>
            <person name="Jetten M.S.M."/>
            <person name="Wagner M."/>
            <person name="LePaslier D."/>
        </authorList>
    </citation>
    <scope>NUCLEOTIDE SEQUENCE</scope>
</reference>
<proteinExistence type="predicted"/>